<protein>
    <submittedName>
        <fullName evidence="2">Uncharacterized protein</fullName>
    </submittedName>
</protein>
<name>A0A6C0B100_9ZZZZ</name>
<feature type="transmembrane region" description="Helical" evidence="1">
    <location>
        <begin position="136"/>
        <end position="157"/>
    </location>
</feature>
<keyword evidence="1" id="KW-0812">Transmembrane</keyword>
<dbReference type="EMBL" id="MN739048">
    <property type="protein sequence ID" value="QHS85772.1"/>
    <property type="molecule type" value="Genomic_DNA"/>
</dbReference>
<dbReference type="AlphaFoldDB" id="A0A6C0B100"/>
<organism evidence="2">
    <name type="scientific">viral metagenome</name>
    <dbReference type="NCBI Taxonomy" id="1070528"/>
    <lineage>
        <taxon>unclassified sequences</taxon>
        <taxon>metagenomes</taxon>
        <taxon>organismal metagenomes</taxon>
    </lineage>
</organism>
<sequence length="177" mass="20328">MAACDIQCHRDKQLKQLSSAMVTAIQNKEKDPEAYERARTAYYTVKEGQGWLSKDNEEKANKEVQPILDSYQSKFDKMKQDIIYQSVVAQAKQDAMSSQVGDEDEVRFIHSQIEKEREEASVYQRTKELQGLPVDIYSWLPPFLDLLLGLSVLYLVYQVFVEGKLTAVMNYFSQSPG</sequence>
<keyword evidence="1" id="KW-1133">Transmembrane helix</keyword>
<reference evidence="2" key="1">
    <citation type="journal article" date="2020" name="Nature">
        <title>Giant virus diversity and host interactions through global metagenomics.</title>
        <authorList>
            <person name="Schulz F."/>
            <person name="Roux S."/>
            <person name="Paez-Espino D."/>
            <person name="Jungbluth S."/>
            <person name="Walsh D.A."/>
            <person name="Denef V.J."/>
            <person name="McMahon K.D."/>
            <person name="Konstantinidis K.T."/>
            <person name="Eloe-Fadrosh E.A."/>
            <person name="Kyrpides N.C."/>
            <person name="Woyke T."/>
        </authorList>
    </citation>
    <scope>NUCLEOTIDE SEQUENCE</scope>
    <source>
        <strain evidence="2">GVMAG-M-3300009185-36</strain>
    </source>
</reference>
<evidence type="ECO:0000256" key="1">
    <source>
        <dbReference type="SAM" id="Phobius"/>
    </source>
</evidence>
<evidence type="ECO:0000313" key="2">
    <source>
        <dbReference type="EMBL" id="QHS85772.1"/>
    </source>
</evidence>
<proteinExistence type="predicted"/>
<keyword evidence="1" id="KW-0472">Membrane</keyword>
<accession>A0A6C0B100</accession>